<comment type="caution">
    <text evidence="2">The sequence shown here is derived from an EMBL/GenBank/DDBJ whole genome shotgun (WGS) entry which is preliminary data.</text>
</comment>
<evidence type="ECO:0000256" key="1">
    <source>
        <dbReference type="SAM" id="MobiDB-lite"/>
    </source>
</evidence>
<dbReference type="EMBL" id="CAJVPI010002075">
    <property type="protein sequence ID" value="CAG8635003.1"/>
    <property type="molecule type" value="Genomic_DNA"/>
</dbReference>
<keyword evidence="3" id="KW-1185">Reference proteome</keyword>
<reference evidence="2" key="1">
    <citation type="submission" date="2021-06" db="EMBL/GenBank/DDBJ databases">
        <authorList>
            <person name="Kallberg Y."/>
            <person name="Tangrot J."/>
            <person name="Rosling A."/>
        </authorList>
    </citation>
    <scope>NUCLEOTIDE SEQUENCE</scope>
    <source>
        <strain evidence="2">BR232B</strain>
    </source>
</reference>
<proteinExistence type="predicted"/>
<feature type="non-terminal residue" evidence="2">
    <location>
        <position position="1"/>
    </location>
</feature>
<dbReference type="AlphaFoldDB" id="A0A9N9DGT2"/>
<feature type="compositionally biased region" description="Polar residues" evidence="1">
    <location>
        <begin position="52"/>
        <end position="73"/>
    </location>
</feature>
<sequence>VYARHAYQAPPLAVRVTRAMLEIRRSPPRQLSKPRQRRVAQDSQESRPEQPSRLSVQQTPNTNNTDSQASTPHPTKPLNPPRAATKKKSIFDLLRSENFSDPLLGCRRAQHRRV</sequence>
<evidence type="ECO:0000313" key="2">
    <source>
        <dbReference type="EMBL" id="CAG8635003.1"/>
    </source>
</evidence>
<feature type="region of interest" description="Disordered" evidence="1">
    <location>
        <begin position="23"/>
        <end position="90"/>
    </location>
</feature>
<evidence type="ECO:0000313" key="3">
    <source>
        <dbReference type="Proteomes" id="UP000789739"/>
    </source>
</evidence>
<accession>A0A9N9DGT2</accession>
<gene>
    <name evidence="2" type="ORF">PBRASI_LOCUS9457</name>
</gene>
<organism evidence="2 3">
    <name type="scientific">Paraglomus brasilianum</name>
    <dbReference type="NCBI Taxonomy" id="144538"/>
    <lineage>
        <taxon>Eukaryota</taxon>
        <taxon>Fungi</taxon>
        <taxon>Fungi incertae sedis</taxon>
        <taxon>Mucoromycota</taxon>
        <taxon>Glomeromycotina</taxon>
        <taxon>Glomeromycetes</taxon>
        <taxon>Paraglomerales</taxon>
        <taxon>Paraglomeraceae</taxon>
        <taxon>Paraglomus</taxon>
    </lineage>
</organism>
<dbReference type="Proteomes" id="UP000789739">
    <property type="component" value="Unassembled WGS sequence"/>
</dbReference>
<name>A0A9N9DGT2_9GLOM</name>
<protein>
    <submittedName>
        <fullName evidence="2">966_t:CDS:1</fullName>
    </submittedName>
</protein>
<dbReference type="OrthoDB" id="10395463at2759"/>